<keyword evidence="5" id="KW-1185">Reference proteome</keyword>
<evidence type="ECO:0000256" key="1">
    <source>
        <dbReference type="ARBA" id="ARBA00005125"/>
    </source>
</evidence>
<comment type="pathway">
    <text evidence="1">Bacterial outer membrane biogenesis; LPS O-antigen biosynthesis.</text>
</comment>
<dbReference type="GO" id="GO:0047733">
    <property type="term" value="F:CDP-glucose 4,6-dehydratase activity"/>
    <property type="evidence" value="ECO:0007669"/>
    <property type="project" value="UniProtKB-EC"/>
</dbReference>
<dbReference type="InterPro" id="IPR001509">
    <property type="entry name" value="Epimerase_deHydtase"/>
</dbReference>
<dbReference type="RefSeq" id="WP_096358184.1">
    <property type="nucleotide sequence ID" value="NZ_AP014946.1"/>
</dbReference>
<dbReference type="InterPro" id="IPR013445">
    <property type="entry name" value="CDP_4_6_deHydtase"/>
</dbReference>
<dbReference type="Pfam" id="PF01370">
    <property type="entry name" value="Epimerase"/>
    <property type="match status" value="1"/>
</dbReference>
<dbReference type="Proteomes" id="UP000236884">
    <property type="component" value="Chromosome"/>
</dbReference>
<evidence type="ECO:0000313" key="4">
    <source>
        <dbReference type="EMBL" id="BAT61494.1"/>
    </source>
</evidence>
<evidence type="ECO:0000313" key="5">
    <source>
        <dbReference type="Proteomes" id="UP000236884"/>
    </source>
</evidence>
<dbReference type="EMBL" id="AP014946">
    <property type="protein sequence ID" value="BAT61494.1"/>
    <property type="molecule type" value="Genomic_DNA"/>
</dbReference>
<organism evidence="4 5">
    <name type="scientific">Variibacter gotjawalensis</name>
    <dbReference type="NCBI Taxonomy" id="1333996"/>
    <lineage>
        <taxon>Bacteria</taxon>
        <taxon>Pseudomonadati</taxon>
        <taxon>Pseudomonadota</taxon>
        <taxon>Alphaproteobacteria</taxon>
        <taxon>Hyphomicrobiales</taxon>
        <taxon>Nitrobacteraceae</taxon>
        <taxon>Variibacter</taxon>
    </lineage>
</organism>
<gene>
    <name evidence="4" type="primary">rfbG</name>
    <name evidence="4" type="ORF">GJW-30_1_04051</name>
</gene>
<reference evidence="4 5" key="1">
    <citation type="submission" date="2015-08" db="EMBL/GenBank/DDBJ databases">
        <title>Investigation of the bacterial diversity of lava forest soil.</title>
        <authorList>
            <person name="Lee J.S."/>
        </authorList>
    </citation>
    <scope>NUCLEOTIDE SEQUENCE [LARGE SCALE GENOMIC DNA]</scope>
    <source>
        <strain evidence="4 5">GJW-30</strain>
    </source>
</reference>
<keyword evidence="4" id="KW-0456">Lyase</keyword>
<feature type="domain" description="NAD-dependent epimerase/dehydratase" evidence="3">
    <location>
        <begin position="15"/>
        <end position="247"/>
    </location>
</feature>
<comment type="similarity">
    <text evidence="2">Belongs to the NAD(P)-dependent epimerase/dehydratase family.</text>
</comment>
<dbReference type="OrthoDB" id="9801785at2"/>
<protein>
    <submittedName>
        <fullName evidence="4">CDP-glucose 4,6-dehydratase</fullName>
        <ecNumber evidence="4">4.2.1.45</ecNumber>
    </submittedName>
</protein>
<dbReference type="SUPFAM" id="SSF51735">
    <property type="entry name" value="NAD(P)-binding Rossmann-fold domains"/>
    <property type="match status" value="1"/>
</dbReference>
<proteinExistence type="inferred from homology"/>
<dbReference type="InterPro" id="IPR036291">
    <property type="entry name" value="NAD(P)-bd_dom_sf"/>
</dbReference>
<dbReference type="PANTHER" id="PTHR43000">
    <property type="entry name" value="DTDP-D-GLUCOSE 4,6-DEHYDRATASE-RELATED"/>
    <property type="match status" value="1"/>
</dbReference>
<name>A0A0S3PZW8_9BRAD</name>
<evidence type="ECO:0000259" key="3">
    <source>
        <dbReference type="Pfam" id="PF01370"/>
    </source>
</evidence>
<dbReference type="Gene3D" id="3.90.25.10">
    <property type="entry name" value="UDP-galactose 4-epimerase, domain 1"/>
    <property type="match status" value="1"/>
</dbReference>
<dbReference type="KEGG" id="vgo:GJW-30_1_04051"/>
<evidence type="ECO:0000256" key="2">
    <source>
        <dbReference type="ARBA" id="ARBA00007637"/>
    </source>
</evidence>
<dbReference type="EC" id="4.2.1.45" evidence="4"/>
<dbReference type="Gene3D" id="3.40.50.720">
    <property type="entry name" value="NAD(P)-binding Rossmann-like Domain"/>
    <property type="match status" value="1"/>
</dbReference>
<dbReference type="NCBIfam" id="TIGR02622">
    <property type="entry name" value="CDP_4_6_dhtase"/>
    <property type="match status" value="1"/>
</dbReference>
<dbReference type="AlphaFoldDB" id="A0A0S3PZW8"/>
<accession>A0A0S3PZW8</accession>
<sequence length="370" mass="40394">MRLSSALEIYRGRKVLVTGHTGFKGSWLSLWLASLGANVVGLSNAIPTEPSLFKTIDIDLKDDRRSDIRDLSTTRSIVDQTRPEIIFHLAAQPIVRTALTDPFNTIGVNVMGVAAILEAARSVPGVRGVVIVTSDKVYRDRPLPTAYREDDTLGGHEPYGSSKAAAEIISEIYTHANFHAGAQSRNIPSVITARAGNVIGGGDWAPYRLIPDTVNAILEQRDIVLRYPHSTRPWQHVLEPLGGYLLLGQRILAGLSAPRSVNFGPSDTPLPVMKLTEQFLSVWGSSNTKIVVEEDRSRVEAAMLAVDSSLAHETLGWHPTWNAERAVSETARWYREWAAGSAMTDICLQQIADYSLDAEQRSAAHAIAAA</sequence>